<dbReference type="Pfam" id="PF17921">
    <property type="entry name" value="Integrase_H2C2"/>
    <property type="match status" value="1"/>
</dbReference>
<accession>A0A371HHT2</accession>
<dbReference type="Pfam" id="PF00665">
    <property type="entry name" value="rve"/>
    <property type="match status" value="1"/>
</dbReference>
<dbReference type="AlphaFoldDB" id="A0A371HHT2"/>
<keyword evidence="3" id="KW-1185">Reference proteome</keyword>
<dbReference type="PANTHER" id="PTHR48475">
    <property type="entry name" value="RIBONUCLEASE H"/>
    <property type="match status" value="1"/>
</dbReference>
<dbReference type="PANTHER" id="PTHR48475:SF1">
    <property type="entry name" value="RNASE H TYPE-1 DOMAIN-CONTAINING PROTEIN"/>
    <property type="match status" value="1"/>
</dbReference>
<name>A0A371HHT2_MUCPR</name>
<comment type="caution">
    <text evidence="2">The sequence shown here is derived from an EMBL/GenBank/DDBJ whole genome shotgun (WGS) entry which is preliminary data.</text>
</comment>
<dbReference type="OrthoDB" id="2016337at2759"/>
<organism evidence="2 3">
    <name type="scientific">Mucuna pruriens</name>
    <name type="common">Velvet bean</name>
    <name type="synonym">Dolichos pruriens</name>
    <dbReference type="NCBI Taxonomy" id="157652"/>
    <lineage>
        <taxon>Eukaryota</taxon>
        <taxon>Viridiplantae</taxon>
        <taxon>Streptophyta</taxon>
        <taxon>Embryophyta</taxon>
        <taxon>Tracheophyta</taxon>
        <taxon>Spermatophyta</taxon>
        <taxon>Magnoliopsida</taxon>
        <taxon>eudicotyledons</taxon>
        <taxon>Gunneridae</taxon>
        <taxon>Pentapetalae</taxon>
        <taxon>rosids</taxon>
        <taxon>fabids</taxon>
        <taxon>Fabales</taxon>
        <taxon>Fabaceae</taxon>
        <taxon>Papilionoideae</taxon>
        <taxon>50 kb inversion clade</taxon>
        <taxon>NPAAA clade</taxon>
        <taxon>indigoferoid/millettioid clade</taxon>
        <taxon>Phaseoleae</taxon>
        <taxon>Mucuna</taxon>
    </lineage>
</organism>
<feature type="non-terminal residue" evidence="2">
    <location>
        <position position="1"/>
    </location>
</feature>
<protein>
    <submittedName>
        <fullName evidence="2">Gypsy retrotransposon integrase-like protein 1</fullName>
    </submittedName>
</protein>
<dbReference type="Gene3D" id="3.30.420.10">
    <property type="entry name" value="Ribonuclease H-like superfamily/Ribonuclease H"/>
    <property type="match status" value="1"/>
</dbReference>
<dbReference type="InterPro" id="IPR041588">
    <property type="entry name" value="Integrase_H2C2"/>
</dbReference>
<dbReference type="SUPFAM" id="SSF53098">
    <property type="entry name" value="Ribonuclease H-like"/>
    <property type="match status" value="1"/>
</dbReference>
<evidence type="ECO:0000259" key="1">
    <source>
        <dbReference type="PROSITE" id="PS50994"/>
    </source>
</evidence>
<dbReference type="Proteomes" id="UP000257109">
    <property type="component" value="Unassembled WGS sequence"/>
</dbReference>
<dbReference type="EMBL" id="QJKJ01002562">
    <property type="protein sequence ID" value="RDY02309.1"/>
    <property type="molecule type" value="Genomic_DNA"/>
</dbReference>
<dbReference type="InterPro" id="IPR012337">
    <property type="entry name" value="RNaseH-like_sf"/>
</dbReference>
<dbReference type="Gene3D" id="1.10.340.70">
    <property type="match status" value="1"/>
</dbReference>
<evidence type="ECO:0000313" key="2">
    <source>
        <dbReference type="EMBL" id="RDY02309.1"/>
    </source>
</evidence>
<dbReference type="InterPro" id="IPR036397">
    <property type="entry name" value="RNaseH_sf"/>
</dbReference>
<proteinExistence type="predicted"/>
<feature type="domain" description="Integrase catalytic" evidence="1">
    <location>
        <begin position="105"/>
        <end position="272"/>
    </location>
</feature>
<sequence length="301" mass="34807">MENDKRTLRRLVACFFLSGVILYKRSADSSLLHYVDNREAQEIMEEVHEGTFDTHINAHALARKILRADYYWTKMESNYCQHMRRCMKCQAFVDNIHVAPSALHNLACPWSFSMWGLYMIGPIESKASNENRFVLVAIDYFTKWVEATSYASVTKNVVVKFIKRDIICQYGLPAHIITDNGTNLKNKMMTELYEQFKIKHHNSTPYCPKMNGAVEAANKNIKKIVCSIVCDDVIRETVSAYDVSFDELDHYAFCYTSVRHGFYPLCEVVNGHQNEPMSIGRLRLYRTNHIQAPHGEWPWGG</sequence>
<dbReference type="GO" id="GO:0003676">
    <property type="term" value="F:nucleic acid binding"/>
    <property type="evidence" value="ECO:0007669"/>
    <property type="project" value="InterPro"/>
</dbReference>
<evidence type="ECO:0000313" key="3">
    <source>
        <dbReference type="Proteomes" id="UP000257109"/>
    </source>
</evidence>
<reference evidence="2" key="1">
    <citation type="submission" date="2018-05" db="EMBL/GenBank/DDBJ databases">
        <title>Draft genome of Mucuna pruriens seed.</title>
        <authorList>
            <person name="Nnadi N.E."/>
            <person name="Vos R."/>
            <person name="Hasami M.H."/>
            <person name="Devisetty U.K."/>
            <person name="Aguiy J.C."/>
        </authorList>
    </citation>
    <scope>NUCLEOTIDE SEQUENCE [LARGE SCALE GENOMIC DNA]</scope>
    <source>
        <strain evidence="2">JCA_2017</strain>
    </source>
</reference>
<dbReference type="PROSITE" id="PS50994">
    <property type="entry name" value="INTEGRASE"/>
    <property type="match status" value="1"/>
</dbReference>
<gene>
    <name evidence="2" type="primary">GIN1</name>
    <name evidence="2" type="ORF">CR513_14249</name>
</gene>
<dbReference type="InterPro" id="IPR001584">
    <property type="entry name" value="Integrase_cat-core"/>
</dbReference>
<dbReference type="GO" id="GO:0015074">
    <property type="term" value="P:DNA integration"/>
    <property type="evidence" value="ECO:0007669"/>
    <property type="project" value="InterPro"/>
</dbReference>